<organism evidence="2 3">
    <name type="scientific">Arthrobacter alpinus</name>
    <dbReference type="NCBI Taxonomy" id="656366"/>
    <lineage>
        <taxon>Bacteria</taxon>
        <taxon>Bacillati</taxon>
        <taxon>Actinomycetota</taxon>
        <taxon>Actinomycetes</taxon>
        <taxon>Micrococcales</taxon>
        <taxon>Micrococcaceae</taxon>
        <taxon>Arthrobacter</taxon>
    </lineage>
</organism>
<name>A0A0M4QWD4_9MICC</name>
<reference evidence="3" key="1">
    <citation type="submission" date="2015-09" db="EMBL/GenBank/DDBJ databases">
        <title>Complete genome of Arthrobacter alpinus strain R3.8.</title>
        <authorList>
            <person name="See-Too W.S."/>
            <person name="Chan K.G."/>
        </authorList>
    </citation>
    <scope>NUCLEOTIDE SEQUENCE [LARGE SCALE GENOMIC DNA]</scope>
    <source>
        <strain evidence="3">R3.8</strain>
    </source>
</reference>
<accession>A0A0M4QWD4</accession>
<dbReference type="Proteomes" id="UP000062833">
    <property type="component" value="Chromosome"/>
</dbReference>
<dbReference type="KEGG" id="aaq:AOC05_00815"/>
<dbReference type="SUPFAM" id="SSF50998">
    <property type="entry name" value="Quinoprotein alcohol dehydrogenase-like"/>
    <property type="match status" value="1"/>
</dbReference>
<feature type="chain" id="PRO_5005800806" evidence="1">
    <location>
        <begin position="27"/>
        <end position="410"/>
    </location>
</feature>
<dbReference type="PROSITE" id="PS51257">
    <property type="entry name" value="PROKAR_LIPOPROTEIN"/>
    <property type="match status" value="1"/>
</dbReference>
<keyword evidence="1" id="KW-0732">Signal</keyword>
<dbReference type="InterPro" id="IPR011047">
    <property type="entry name" value="Quinoprotein_ADH-like_sf"/>
</dbReference>
<dbReference type="EMBL" id="CP012677">
    <property type="protein sequence ID" value="ALE91240.1"/>
    <property type="molecule type" value="Genomic_DNA"/>
</dbReference>
<protein>
    <submittedName>
        <fullName evidence="2">ABC transporter</fullName>
    </submittedName>
</protein>
<evidence type="ECO:0000313" key="2">
    <source>
        <dbReference type="EMBL" id="ALE91240.1"/>
    </source>
</evidence>
<evidence type="ECO:0000256" key="1">
    <source>
        <dbReference type="SAM" id="SignalP"/>
    </source>
</evidence>
<proteinExistence type="predicted"/>
<sequence length="410" mass="41526">MRTRTPHAILAAALLLSLAGCNSVPASQPGTVESTPQKHGAIAGATEVAEPQFHLVAVDSVGQASMLDLLGGTDTQLGSVAPPLHVTSDGRFVFAASANGVQIIDSGVWTWNHGDHSHYYRAEPTMVGTVSGEGAATVATGLLSTAGTTGLFFPSSGSAVLLDNAALSNGTITESLRLDVAPHSGIIAALGEGAVVTEADANGNTARLRAIDAGGRELTTAECPAAAGTITTRVGLVIGCADGAVIATSDGTKPALEHVPYPAEATAPATSFAGRKGRPTVAGLGKDAGVWLLNTRDVSWSWLPTATPVLAAAAVDDEAGHVVVVGSDGTVQVYDGRSNKPISSTAPLMPATLAEPELLGKVDLTVDGERAYVSAPAEGLVFEIAYADGARIARTLTLPTQPVHLVETGR</sequence>
<dbReference type="AlphaFoldDB" id="A0A0M4QWD4"/>
<dbReference type="Gene3D" id="2.130.10.10">
    <property type="entry name" value="YVTN repeat-like/Quinoprotein amine dehydrogenase"/>
    <property type="match status" value="1"/>
</dbReference>
<feature type="signal peptide" evidence="1">
    <location>
        <begin position="1"/>
        <end position="26"/>
    </location>
</feature>
<dbReference type="InterPro" id="IPR015943">
    <property type="entry name" value="WD40/YVTN_repeat-like_dom_sf"/>
</dbReference>
<dbReference type="OrthoDB" id="60524at2"/>
<evidence type="ECO:0000313" key="3">
    <source>
        <dbReference type="Proteomes" id="UP000062833"/>
    </source>
</evidence>
<gene>
    <name evidence="2" type="ORF">AOC05_00815</name>
</gene>
<dbReference type="PATRIC" id="fig|656366.3.peg.178"/>
<keyword evidence="3" id="KW-1185">Reference proteome</keyword>